<keyword evidence="1" id="KW-0472">Membrane</keyword>
<keyword evidence="1" id="KW-0812">Transmembrane</keyword>
<accession>A0A0N4UQJ2</accession>
<evidence type="ECO:0000313" key="2">
    <source>
        <dbReference type="EMBL" id="VDN53806.1"/>
    </source>
</evidence>
<dbReference type="AlphaFoldDB" id="A0A0N4UQJ2"/>
<dbReference type="Proteomes" id="UP000274756">
    <property type="component" value="Unassembled WGS sequence"/>
</dbReference>
<dbReference type="EMBL" id="UYYG01000185">
    <property type="protein sequence ID" value="VDN53806.1"/>
    <property type="molecule type" value="Genomic_DNA"/>
</dbReference>
<evidence type="ECO:0000313" key="3">
    <source>
        <dbReference type="Proteomes" id="UP000038040"/>
    </source>
</evidence>
<evidence type="ECO:0000313" key="4">
    <source>
        <dbReference type="Proteomes" id="UP000274756"/>
    </source>
</evidence>
<dbReference type="Proteomes" id="UP000038040">
    <property type="component" value="Unplaced"/>
</dbReference>
<keyword evidence="4" id="KW-1185">Reference proteome</keyword>
<dbReference type="OrthoDB" id="5873673at2759"/>
<name>A0A0N4UQJ2_DRAME</name>
<dbReference type="WBParaSite" id="DME_0001028301-mRNA-1">
    <property type="protein sequence ID" value="DME_0001028301-mRNA-1"/>
    <property type="gene ID" value="DME_0001028301"/>
</dbReference>
<feature type="transmembrane region" description="Helical" evidence="1">
    <location>
        <begin position="20"/>
        <end position="39"/>
    </location>
</feature>
<reference evidence="5" key="1">
    <citation type="submission" date="2017-02" db="UniProtKB">
        <authorList>
            <consortium name="WormBaseParasite"/>
        </authorList>
    </citation>
    <scope>IDENTIFICATION</scope>
</reference>
<keyword evidence="1" id="KW-1133">Transmembrane helix</keyword>
<sequence length="141" mass="16099">MQAKTTCNACCCWSLKEGSVLVGIWSMVHALASLVLFGWQLRVISYCRTVTMAQANLQCEYWCPCVGASTSRTSALVFTAFQFSIFSWQLYAIKYERDQAGNYLTAAYNTYANFNGPTYFENYYENPLGRFYIGTVQRLPY</sequence>
<organism evidence="3 5">
    <name type="scientific">Dracunculus medinensis</name>
    <name type="common">Guinea worm</name>
    <dbReference type="NCBI Taxonomy" id="318479"/>
    <lineage>
        <taxon>Eukaryota</taxon>
        <taxon>Metazoa</taxon>
        <taxon>Ecdysozoa</taxon>
        <taxon>Nematoda</taxon>
        <taxon>Chromadorea</taxon>
        <taxon>Rhabditida</taxon>
        <taxon>Spirurina</taxon>
        <taxon>Dracunculoidea</taxon>
        <taxon>Dracunculidae</taxon>
        <taxon>Dracunculus</taxon>
    </lineage>
</organism>
<evidence type="ECO:0000313" key="5">
    <source>
        <dbReference type="WBParaSite" id="DME_0001028301-mRNA-1"/>
    </source>
</evidence>
<protein>
    <submittedName>
        <fullName evidence="2 5">Uncharacterized protein</fullName>
    </submittedName>
</protein>
<proteinExistence type="predicted"/>
<reference evidence="2 4" key="2">
    <citation type="submission" date="2018-11" db="EMBL/GenBank/DDBJ databases">
        <authorList>
            <consortium name="Pathogen Informatics"/>
        </authorList>
    </citation>
    <scope>NUCLEOTIDE SEQUENCE [LARGE SCALE GENOMIC DNA]</scope>
</reference>
<gene>
    <name evidence="2" type="ORF">DME_LOCUS3779</name>
</gene>
<evidence type="ECO:0000256" key="1">
    <source>
        <dbReference type="SAM" id="Phobius"/>
    </source>
</evidence>